<keyword evidence="1" id="KW-0812">Transmembrane</keyword>
<dbReference type="GO" id="GO:0061504">
    <property type="term" value="P:cyclic threonylcarbamoyladenosine biosynthetic process"/>
    <property type="evidence" value="ECO:0007669"/>
    <property type="project" value="TreeGrafter"/>
</dbReference>
<proteinExistence type="predicted"/>
<evidence type="ECO:0000313" key="3">
    <source>
        <dbReference type="EMBL" id="ABL00634.1"/>
    </source>
</evidence>
<dbReference type="STRING" id="338966.Ppro_3036"/>
<accession>A1ATG3</accession>
<feature type="transmembrane region" description="Helical" evidence="1">
    <location>
        <begin position="229"/>
        <end position="250"/>
    </location>
</feature>
<dbReference type="SUPFAM" id="SSF69572">
    <property type="entry name" value="Activating enzymes of the ubiquitin-like proteins"/>
    <property type="match status" value="1"/>
</dbReference>
<dbReference type="AlphaFoldDB" id="A1ATG3"/>
<keyword evidence="1" id="KW-0472">Membrane</keyword>
<dbReference type="Pfam" id="PF00899">
    <property type="entry name" value="ThiF"/>
    <property type="match status" value="1"/>
</dbReference>
<gene>
    <name evidence="3" type="ordered locus">Ppro_3036</name>
</gene>
<dbReference type="eggNOG" id="COG1179">
    <property type="taxonomic scope" value="Bacteria"/>
</dbReference>
<sequence>MSALHRFSRTELLIGSNGLATLKSSHVLICGIGGVGSYAAEALGRAGVGRITLVDCDDICLTNVNRQIHALSSTVGRPKVEVMAERLRDINPDAEIVPVKAFFSQENAQELLDPAPDYVLDAIDHFTAKTTLITLCRSRNIPIISSMGAANKLDPTKIHLDDISATRHCRMARSMRKILRQAGIESGVRVVYSTEEHRQLDPASTSHCDNAPVCPQRDDRSFRCENRKVILGSISFIPSIFGLTMAGAVVGELLSGSW</sequence>
<dbReference type="HOGENOM" id="CLU_013325_4_1_7"/>
<dbReference type="KEGG" id="ppd:Ppro_3036"/>
<dbReference type="GO" id="GO:0008641">
    <property type="term" value="F:ubiquitin-like modifier activating enzyme activity"/>
    <property type="evidence" value="ECO:0007669"/>
    <property type="project" value="InterPro"/>
</dbReference>
<dbReference type="InterPro" id="IPR045886">
    <property type="entry name" value="ThiF/MoeB/HesA"/>
</dbReference>
<dbReference type="OrthoDB" id="9804150at2"/>
<dbReference type="InterPro" id="IPR000594">
    <property type="entry name" value="ThiF_NAD_FAD-bd"/>
</dbReference>
<dbReference type="FunFam" id="3.40.50.720:FF:000141">
    <property type="entry name" value="tRNA threonylcarbamoyladenosine dehydratase"/>
    <property type="match status" value="1"/>
</dbReference>
<dbReference type="EMBL" id="CP000482">
    <property type="protein sequence ID" value="ABL00634.1"/>
    <property type="molecule type" value="Genomic_DNA"/>
</dbReference>
<name>A1ATG3_PELPD</name>
<dbReference type="CDD" id="cd00755">
    <property type="entry name" value="YgdL_like"/>
    <property type="match status" value="1"/>
</dbReference>
<evidence type="ECO:0000259" key="2">
    <source>
        <dbReference type="Pfam" id="PF00899"/>
    </source>
</evidence>
<evidence type="ECO:0000256" key="1">
    <source>
        <dbReference type="SAM" id="Phobius"/>
    </source>
</evidence>
<dbReference type="PANTHER" id="PTHR43267">
    <property type="entry name" value="TRNA THREONYLCARBAMOYLADENOSINE DEHYDRATASE"/>
    <property type="match status" value="1"/>
</dbReference>
<keyword evidence="4" id="KW-1185">Reference proteome</keyword>
<organism evidence="3 4">
    <name type="scientific">Pelobacter propionicus (strain DSM 2379 / NBRC 103807 / OttBd1)</name>
    <dbReference type="NCBI Taxonomy" id="338966"/>
    <lineage>
        <taxon>Bacteria</taxon>
        <taxon>Pseudomonadati</taxon>
        <taxon>Thermodesulfobacteriota</taxon>
        <taxon>Desulfuromonadia</taxon>
        <taxon>Desulfuromonadales</taxon>
        <taxon>Desulfuromonadaceae</taxon>
        <taxon>Pelobacter</taxon>
    </lineage>
</organism>
<dbReference type="InterPro" id="IPR035985">
    <property type="entry name" value="Ubiquitin-activating_enz"/>
</dbReference>
<keyword evidence="1" id="KW-1133">Transmembrane helix</keyword>
<dbReference type="PANTHER" id="PTHR43267:SF1">
    <property type="entry name" value="TRNA THREONYLCARBAMOYLADENOSINE DEHYDRATASE"/>
    <property type="match status" value="1"/>
</dbReference>
<reference evidence="3 4" key="1">
    <citation type="submission" date="2006-10" db="EMBL/GenBank/DDBJ databases">
        <title>Complete sequence of chromosome of Pelobacter propionicus DSM 2379.</title>
        <authorList>
            <consortium name="US DOE Joint Genome Institute"/>
            <person name="Copeland A."/>
            <person name="Lucas S."/>
            <person name="Lapidus A."/>
            <person name="Barry K."/>
            <person name="Detter J.C."/>
            <person name="Glavina del Rio T."/>
            <person name="Hammon N."/>
            <person name="Israni S."/>
            <person name="Dalin E."/>
            <person name="Tice H."/>
            <person name="Pitluck S."/>
            <person name="Saunders E."/>
            <person name="Brettin T."/>
            <person name="Bruce D."/>
            <person name="Han C."/>
            <person name="Tapia R."/>
            <person name="Schmutz J."/>
            <person name="Larimer F."/>
            <person name="Land M."/>
            <person name="Hauser L."/>
            <person name="Kyrpides N."/>
            <person name="Kim E."/>
            <person name="Lovley D."/>
            <person name="Richardson P."/>
        </authorList>
    </citation>
    <scope>NUCLEOTIDE SEQUENCE [LARGE SCALE GENOMIC DNA]</scope>
    <source>
        <strain evidence="4">DSM 2379 / NBRC 103807 / OttBd1</strain>
    </source>
</reference>
<feature type="domain" description="THIF-type NAD/FAD binding fold" evidence="2">
    <location>
        <begin position="12"/>
        <end position="249"/>
    </location>
</feature>
<dbReference type="GO" id="GO:0061503">
    <property type="term" value="F:tRNA threonylcarbamoyladenosine dehydratase"/>
    <property type="evidence" value="ECO:0007669"/>
    <property type="project" value="TreeGrafter"/>
</dbReference>
<dbReference type="Proteomes" id="UP000006732">
    <property type="component" value="Chromosome"/>
</dbReference>
<dbReference type="RefSeq" id="WP_011736869.1">
    <property type="nucleotide sequence ID" value="NC_008609.1"/>
</dbReference>
<dbReference type="Gene3D" id="3.40.50.720">
    <property type="entry name" value="NAD(P)-binding Rossmann-like Domain"/>
    <property type="match status" value="1"/>
</dbReference>
<protein>
    <submittedName>
        <fullName evidence="3">UBA/THIF-type NAD/FAD binding protein</fullName>
    </submittedName>
</protein>
<evidence type="ECO:0000313" key="4">
    <source>
        <dbReference type="Proteomes" id="UP000006732"/>
    </source>
</evidence>